<keyword evidence="3" id="KW-1185">Reference proteome</keyword>
<evidence type="ECO:0000256" key="1">
    <source>
        <dbReference type="SAM" id="SignalP"/>
    </source>
</evidence>
<feature type="signal peptide" evidence="1">
    <location>
        <begin position="1"/>
        <end position="18"/>
    </location>
</feature>
<organism evidence="2 3">
    <name type="scientific">Pelomonas aquatica</name>
    <dbReference type="NCBI Taxonomy" id="431058"/>
    <lineage>
        <taxon>Bacteria</taxon>
        <taxon>Pseudomonadati</taxon>
        <taxon>Pseudomonadota</taxon>
        <taxon>Betaproteobacteria</taxon>
        <taxon>Burkholderiales</taxon>
        <taxon>Sphaerotilaceae</taxon>
        <taxon>Roseateles</taxon>
    </lineage>
</organism>
<name>A0ABU1Z8Z4_9BURK</name>
<dbReference type="EMBL" id="JAVDXQ010000002">
    <property type="protein sequence ID" value="MDR7296475.1"/>
    <property type="molecule type" value="Genomic_DNA"/>
</dbReference>
<dbReference type="RefSeq" id="WP_310343852.1">
    <property type="nucleotide sequence ID" value="NZ_JAVDXQ010000002.1"/>
</dbReference>
<keyword evidence="1" id="KW-0732">Signal</keyword>
<evidence type="ECO:0000313" key="3">
    <source>
        <dbReference type="Proteomes" id="UP001180536"/>
    </source>
</evidence>
<sequence length="150" mass="16033">MKHVITAFVILLASQASASQCKMKSPEEISKETEIAFVGTVTLIEESTYKPSNLCWERSEKAPQCGGKLVTLKVSENLRGELGSSATVVSEDGCYCLGSYWKVGSSYLIVAKPNDTSVPGQVMAVNGCSGTGELSERTQPIVKVLRSAKP</sequence>
<protein>
    <submittedName>
        <fullName evidence="2">Uncharacterized protein</fullName>
    </submittedName>
</protein>
<accession>A0ABU1Z8Z4</accession>
<dbReference type="Proteomes" id="UP001180536">
    <property type="component" value="Unassembled WGS sequence"/>
</dbReference>
<evidence type="ECO:0000313" key="2">
    <source>
        <dbReference type="EMBL" id="MDR7296475.1"/>
    </source>
</evidence>
<reference evidence="2 3" key="1">
    <citation type="submission" date="2023-07" db="EMBL/GenBank/DDBJ databases">
        <title>Sorghum-associated microbial communities from plants grown in Nebraska, USA.</title>
        <authorList>
            <person name="Schachtman D."/>
        </authorList>
    </citation>
    <scope>NUCLEOTIDE SEQUENCE [LARGE SCALE GENOMIC DNA]</scope>
    <source>
        <strain evidence="2 3">BE310</strain>
    </source>
</reference>
<gene>
    <name evidence="2" type="ORF">J2X16_001814</name>
</gene>
<proteinExistence type="predicted"/>
<feature type="chain" id="PRO_5046982868" evidence="1">
    <location>
        <begin position="19"/>
        <end position="150"/>
    </location>
</feature>
<comment type="caution">
    <text evidence="2">The sequence shown here is derived from an EMBL/GenBank/DDBJ whole genome shotgun (WGS) entry which is preliminary data.</text>
</comment>